<comment type="caution">
    <text evidence="1">The sequence shown here is derived from an EMBL/GenBank/DDBJ whole genome shotgun (WGS) entry which is preliminary data.</text>
</comment>
<name>A0ABT8F3U3_9BACT</name>
<reference evidence="1" key="1">
    <citation type="submission" date="2023-06" db="EMBL/GenBank/DDBJ databases">
        <title>Cytophagales bacterium Strain LB-30, isolated from soil.</title>
        <authorList>
            <person name="Liu B."/>
        </authorList>
    </citation>
    <scope>NUCLEOTIDE SEQUENCE</scope>
    <source>
        <strain evidence="1">LB-30</strain>
    </source>
</reference>
<dbReference type="InterPro" id="IPR011256">
    <property type="entry name" value="Reg_factor_effector_dom_sf"/>
</dbReference>
<dbReference type="Proteomes" id="UP001168552">
    <property type="component" value="Unassembled WGS sequence"/>
</dbReference>
<dbReference type="InterPro" id="IPR023393">
    <property type="entry name" value="START-like_dom_sf"/>
</dbReference>
<gene>
    <name evidence="1" type="ORF">QWY31_06420</name>
</gene>
<proteinExistence type="predicted"/>
<dbReference type="RefSeq" id="WP_320003656.1">
    <property type="nucleotide sequence ID" value="NZ_JAUHJS010000003.1"/>
</dbReference>
<dbReference type="Gene3D" id="3.30.530.20">
    <property type="match status" value="1"/>
</dbReference>
<protein>
    <submittedName>
        <fullName evidence="1">SRPBCC family protein</fullName>
    </submittedName>
</protein>
<keyword evidence="2" id="KW-1185">Reference proteome</keyword>
<dbReference type="EMBL" id="JAUHJS010000003">
    <property type="protein sequence ID" value="MDN4165127.1"/>
    <property type="molecule type" value="Genomic_DNA"/>
</dbReference>
<evidence type="ECO:0000313" key="1">
    <source>
        <dbReference type="EMBL" id="MDN4165127.1"/>
    </source>
</evidence>
<dbReference type="SUPFAM" id="SSF55961">
    <property type="entry name" value="Bet v1-like"/>
    <property type="match status" value="1"/>
</dbReference>
<sequence length="333" mass="36651">MKTLKIILMIVVAIVLIGAVASFILPTEYTIERSVTIQAPEAQVKKDVQYFSNFIQWNPWADADTAMVNTIEGTDGTVGAKYSWVGNDDVGVGSMTITAITDSRIDMDLNFVTPWEANDKNWYKWEKTPEGVVLTWGMGTTMARPMNLMGAMMEGMIGEKYETGLNRVKERAEAASKQTNFRGFEVKEMTMSPRSYIVKKDTVGFDAMQAFMGEHFGAIFGALGKKKIEAIGAPSAIYYMWDEANMRTVVAIGAPVASGGSLPGYESVPVEGKALHIAYYGDYAGSAEAHYAMDDYLVSRGAESTLVIEEYVTDPGAEPDTAKWLTNIYYLVK</sequence>
<accession>A0ABT8F3U3</accession>
<dbReference type="CDD" id="cd07818">
    <property type="entry name" value="SRPBCC_1"/>
    <property type="match status" value="1"/>
</dbReference>
<organism evidence="1 2">
    <name type="scientific">Shiella aurantiaca</name>
    <dbReference type="NCBI Taxonomy" id="3058365"/>
    <lineage>
        <taxon>Bacteria</taxon>
        <taxon>Pseudomonadati</taxon>
        <taxon>Bacteroidota</taxon>
        <taxon>Cytophagia</taxon>
        <taxon>Cytophagales</taxon>
        <taxon>Shiellaceae</taxon>
        <taxon>Shiella</taxon>
    </lineage>
</organism>
<dbReference type="Gene3D" id="3.20.80.10">
    <property type="entry name" value="Regulatory factor, effector binding domain"/>
    <property type="match status" value="1"/>
</dbReference>
<evidence type="ECO:0000313" key="2">
    <source>
        <dbReference type="Proteomes" id="UP001168552"/>
    </source>
</evidence>